<keyword evidence="16" id="KW-1185">Reference proteome</keyword>
<dbReference type="GO" id="GO:0004152">
    <property type="term" value="F:dihydroorotate dehydrogenase activity"/>
    <property type="evidence" value="ECO:0007669"/>
    <property type="project" value="UniProtKB-UniRule"/>
</dbReference>
<evidence type="ECO:0000256" key="7">
    <source>
        <dbReference type="ARBA" id="ARBA00022975"/>
    </source>
</evidence>
<dbReference type="InterPro" id="IPR013785">
    <property type="entry name" value="Aldolase_TIM"/>
</dbReference>
<dbReference type="InterPro" id="IPR049622">
    <property type="entry name" value="Dihydroorotate_DH_I"/>
</dbReference>
<feature type="domain" description="Dihydroorotate dehydrogenase catalytic" evidence="14">
    <location>
        <begin position="5"/>
        <end position="281"/>
    </location>
</feature>
<dbReference type="GO" id="GO:0005737">
    <property type="term" value="C:cytoplasm"/>
    <property type="evidence" value="ECO:0007669"/>
    <property type="project" value="UniProtKB-SubCell"/>
</dbReference>
<dbReference type="PANTHER" id="PTHR43073">
    <property type="entry name" value="DIHYDROPYRIMIDINE DEHYDROGENASE [NADP(+)]"/>
    <property type="match status" value="1"/>
</dbReference>
<dbReference type="GO" id="GO:0006207">
    <property type="term" value="P:'de novo' pyrimidine nucleobase biosynthetic process"/>
    <property type="evidence" value="ECO:0007669"/>
    <property type="project" value="InterPro"/>
</dbReference>
<keyword evidence="7 13" id="KW-0665">Pyrimidine biosynthesis</keyword>
<dbReference type="GO" id="GO:0004159">
    <property type="term" value="F:dihydropyrimidine dehydrogenase (NAD+) activity"/>
    <property type="evidence" value="ECO:0007669"/>
    <property type="project" value="UniProtKB-EC"/>
</dbReference>
<feature type="binding site" evidence="13">
    <location>
        <position position="214"/>
    </location>
    <ligand>
        <name>FMN</name>
        <dbReference type="ChEBI" id="CHEBI:58210"/>
    </ligand>
</feature>
<evidence type="ECO:0000256" key="13">
    <source>
        <dbReference type="HAMAP-Rule" id="MF_00224"/>
    </source>
</evidence>
<evidence type="ECO:0000256" key="8">
    <source>
        <dbReference type="ARBA" id="ARBA00023002"/>
    </source>
</evidence>
<feature type="binding site" evidence="13">
    <location>
        <begin position="43"/>
        <end position="44"/>
    </location>
    <ligand>
        <name>FMN</name>
        <dbReference type="ChEBI" id="CHEBI:58210"/>
    </ligand>
</feature>
<dbReference type="GO" id="GO:0044205">
    <property type="term" value="P:'de novo' UMP biosynthetic process"/>
    <property type="evidence" value="ECO:0007669"/>
    <property type="project" value="UniProtKB-UniRule"/>
</dbReference>
<dbReference type="GO" id="GO:0006212">
    <property type="term" value="P:uracil catabolic process"/>
    <property type="evidence" value="ECO:0007669"/>
    <property type="project" value="TreeGrafter"/>
</dbReference>
<dbReference type="Proteomes" id="UP000414136">
    <property type="component" value="Unassembled WGS sequence"/>
</dbReference>
<comment type="catalytic activity">
    <reaction evidence="13">
        <text>(S)-dihydroorotate + A = orotate + AH2</text>
        <dbReference type="Rhea" id="RHEA:18073"/>
        <dbReference type="ChEBI" id="CHEBI:13193"/>
        <dbReference type="ChEBI" id="CHEBI:17499"/>
        <dbReference type="ChEBI" id="CHEBI:30839"/>
        <dbReference type="ChEBI" id="CHEBI:30864"/>
    </reaction>
</comment>
<name>A0A5E5ABR6_9BURK</name>
<reference evidence="15 16" key="1">
    <citation type="submission" date="2019-08" db="EMBL/GenBank/DDBJ databases">
        <authorList>
            <person name="Peeters C."/>
        </authorList>
    </citation>
    <scope>NUCLEOTIDE SEQUENCE [LARGE SCALE GENOMIC DNA]</scope>
    <source>
        <strain evidence="15 16">LMG 31118</strain>
    </source>
</reference>
<evidence type="ECO:0000313" key="16">
    <source>
        <dbReference type="Proteomes" id="UP000414136"/>
    </source>
</evidence>
<dbReference type="NCBIfam" id="TIGR01037">
    <property type="entry name" value="pyrD_sub1_fam"/>
    <property type="match status" value="1"/>
</dbReference>
<comment type="cofactor">
    <cofactor evidence="13">
        <name>FMN</name>
        <dbReference type="ChEBI" id="CHEBI:58210"/>
    </cofactor>
    <text evidence="13">Binds 1 FMN per subunit.</text>
</comment>
<keyword evidence="8 13" id="KW-0560">Oxidoreductase</keyword>
<evidence type="ECO:0000256" key="6">
    <source>
        <dbReference type="ARBA" id="ARBA00022643"/>
    </source>
</evidence>
<keyword evidence="6 13" id="KW-0288">FMN</keyword>
<comment type="function">
    <text evidence="13">Catalyzes the conversion of dihydroorotate to orotate.</text>
</comment>
<dbReference type="UniPathway" id="UPA00070"/>
<dbReference type="SUPFAM" id="SSF51395">
    <property type="entry name" value="FMN-linked oxidoreductases"/>
    <property type="match status" value="1"/>
</dbReference>
<feature type="binding site" evidence="13">
    <location>
        <begin position="240"/>
        <end position="241"/>
    </location>
    <ligand>
        <name>FMN</name>
        <dbReference type="ChEBI" id="CHEBI:58210"/>
    </ligand>
</feature>
<dbReference type="OrthoDB" id="9794954at2"/>
<evidence type="ECO:0000256" key="2">
    <source>
        <dbReference type="ARBA" id="ARBA00004725"/>
    </source>
</evidence>
<dbReference type="PROSITE" id="PS00911">
    <property type="entry name" value="DHODEHASE_1"/>
    <property type="match status" value="1"/>
</dbReference>
<keyword evidence="5 13" id="KW-0285">Flavoprotein</keyword>
<evidence type="ECO:0000256" key="11">
    <source>
        <dbReference type="ARBA" id="ARBA00049578"/>
    </source>
</evidence>
<evidence type="ECO:0000256" key="9">
    <source>
        <dbReference type="ARBA" id="ARBA00047685"/>
    </source>
</evidence>
<dbReference type="InterPro" id="IPR024920">
    <property type="entry name" value="Dihydroorotate_DH_1"/>
</dbReference>
<evidence type="ECO:0000259" key="14">
    <source>
        <dbReference type="Pfam" id="PF01180"/>
    </source>
</evidence>
<dbReference type="GO" id="GO:0002058">
    <property type="term" value="F:uracil binding"/>
    <property type="evidence" value="ECO:0007669"/>
    <property type="project" value="TreeGrafter"/>
</dbReference>
<feature type="binding site" evidence="13">
    <location>
        <position position="124"/>
    </location>
    <ligand>
        <name>substrate</name>
    </ligand>
</feature>
<comment type="pathway">
    <text evidence="2 13">Pyrimidine metabolism; UMP biosynthesis via de novo pathway.</text>
</comment>
<dbReference type="EC" id="1.3.-.-" evidence="13"/>
<sequence length="331" mass="34091">MVDMQVSIGDVVLANPVMPGSGTFAEGMASVFDLNRLGAIVTKTITDDIREGNPPPRLAEYRDATLFSIGIPSKGVKYYLEETLAHYRDYSTPVVASISATTVEGFGALAAKLARSGVVAIEANVSCPNLKKDGKAFGMDPEATYQVVRAMKTAVDLPVWPKMTPNASDVIGVAQAAEAAGADAIVASNALLAMGIDVETRRPRVANLMGGLTGRATKPVMLRFAYQCANAVSIPVIGCGGISSAEDAIEYLLAGVCAVQVGTANFVSPNAMPDIIDGIEQYCLRHGVARVSDLVGAMIPAAPVPLTVSQSESAEAPVSGALGGASGTFAG</sequence>
<dbReference type="GO" id="GO:0006210">
    <property type="term" value="P:thymine catabolic process"/>
    <property type="evidence" value="ECO:0007669"/>
    <property type="project" value="TreeGrafter"/>
</dbReference>
<comment type="catalytic activity">
    <reaction evidence="10">
        <text>5,6-dihydrouracil + NAD(+) = uracil + NADH + H(+)</text>
        <dbReference type="Rhea" id="RHEA:20189"/>
        <dbReference type="ChEBI" id="CHEBI:15378"/>
        <dbReference type="ChEBI" id="CHEBI:15901"/>
        <dbReference type="ChEBI" id="CHEBI:17568"/>
        <dbReference type="ChEBI" id="CHEBI:57540"/>
        <dbReference type="ChEBI" id="CHEBI:57945"/>
        <dbReference type="EC" id="1.3.1.1"/>
    </reaction>
</comment>
<dbReference type="PIRSF" id="PIRSF000164">
    <property type="entry name" value="DHO_oxidase"/>
    <property type="match status" value="1"/>
</dbReference>
<dbReference type="InterPro" id="IPR001295">
    <property type="entry name" value="Dihydroorotate_DH_CS"/>
</dbReference>
<protein>
    <recommendedName>
        <fullName evidence="13">Dihydroorotate dehydrogenase</fullName>
        <shortName evidence="13">DHOD</shortName>
        <shortName evidence="13">DHODase</shortName>
        <shortName evidence="13">DHOdehase</shortName>
        <ecNumber evidence="13">1.3.-.-</ecNumber>
    </recommendedName>
</protein>
<evidence type="ECO:0000256" key="1">
    <source>
        <dbReference type="ARBA" id="ARBA00004496"/>
    </source>
</evidence>
<feature type="binding site" evidence="13">
    <location>
        <position position="124"/>
    </location>
    <ligand>
        <name>FMN</name>
        <dbReference type="ChEBI" id="CHEBI:58210"/>
    </ligand>
</feature>
<evidence type="ECO:0000256" key="5">
    <source>
        <dbReference type="ARBA" id="ARBA00022630"/>
    </source>
</evidence>
<dbReference type="InterPro" id="IPR012135">
    <property type="entry name" value="Dihydroorotate_DH_1_2"/>
</dbReference>
<evidence type="ECO:0000256" key="3">
    <source>
        <dbReference type="ARBA" id="ARBA00008008"/>
    </source>
</evidence>
<dbReference type="InterPro" id="IPR033888">
    <property type="entry name" value="DHOD_1B"/>
</dbReference>
<gene>
    <name evidence="15" type="primary">pyrD_2</name>
    <name evidence="13" type="synonym">pyrD</name>
    <name evidence="15" type="ORF">PCA31118_03383</name>
</gene>
<feature type="binding site" evidence="13">
    <location>
        <position position="162"/>
    </location>
    <ligand>
        <name>FMN</name>
        <dbReference type="ChEBI" id="CHEBI:58210"/>
    </ligand>
</feature>
<comment type="subcellular location">
    <subcellularLocation>
        <location evidence="1 13">Cytoplasm</location>
    </subcellularLocation>
</comment>
<evidence type="ECO:0000256" key="12">
    <source>
        <dbReference type="ARBA" id="ARBA00049714"/>
    </source>
</evidence>
<comment type="similarity">
    <text evidence="3 13">Belongs to the dihydroorotate dehydrogenase family. Type 1 subfamily.</text>
</comment>
<feature type="binding site" evidence="13">
    <location>
        <begin position="262"/>
        <end position="263"/>
    </location>
    <ligand>
        <name>FMN</name>
        <dbReference type="ChEBI" id="CHEBI:58210"/>
    </ligand>
</feature>
<organism evidence="15 16">
    <name type="scientific">Pandoraea captiosa</name>
    <dbReference type="NCBI Taxonomy" id="2508302"/>
    <lineage>
        <taxon>Bacteria</taxon>
        <taxon>Pseudomonadati</taxon>
        <taxon>Pseudomonadota</taxon>
        <taxon>Betaproteobacteria</taxon>
        <taxon>Burkholderiales</taxon>
        <taxon>Burkholderiaceae</taxon>
        <taxon>Pandoraea</taxon>
    </lineage>
</organism>
<dbReference type="RefSeq" id="WP_150626275.1">
    <property type="nucleotide sequence ID" value="NZ_CABPSQ010000006.1"/>
</dbReference>
<evidence type="ECO:0000313" key="15">
    <source>
        <dbReference type="EMBL" id="VVE69985.1"/>
    </source>
</evidence>
<dbReference type="PANTHER" id="PTHR43073:SF2">
    <property type="entry name" value="DIHYDROPYRIMIDINE DEHYDROGENASE [NADP(+)]"/>
    <property type="match status" value="1"/>
</dbReference>
<dbReference type="EMBL" id="CABPSQ010000006">
    <property type="protein sequence ID" value="VVE69985.1"/>
    <property type="molecule type" value="Genomic_DNA"/>
</dbReference>
<dbReference type="GO" id="GO:0050661">
    <property type="term" value="F:NADP binding"/>
    <property type="evidence" value="ECO:0007669"/>
    <property type="project" value="TreeGrafter"/>
</dbReference>
<evidence type="ECO:0000256" key="10">
    <source>
        <dbReference type="ARBA" id="ARBA00048792"/>
    </source>
</evidence>
<keyword evidence="4 13" id="KW-0963">Cytoplasm</keyword>
<dbReference type="AlphaFoldDB" id="A0A5E5ABR6"/>
<evidence type="ECO:0000256" key="4">
    <source>
        <dbReference type="ARBA" id="ARBA00022490"/>
    </source>
</evidence>
<comment type="subunit">
    <text evidence="12">Heterotetramer of 2 PreA and 2 PreT subunits.</text>
</comment>
<comment type="caution">
    <text evidence="13">Lacks conserved residue(s) required for the propagation of feature annotation.</text>
</comment>
<feature type="binding site" evidence="13">
    <location>
        <position position="43"/>
    </location>
    <ligand>
        <name>substrate</name>
    </ligand>
</feature>
<comment type="catalytic activity">
    <reaction evidence="9">
        <text>5,6-dihydrothymine + NAD(+) = thymine + NADH + H(+)</text>
        <dbReference type="Rhea" id="RHEA:28791"/>
        <dbReference type="ChEBI" id="CHEBI:15378"/>
        <dbReference type="ChEBI" id="CHEBI:17821"/>
        <dbReference type="ChEBI" id="CHEBI:27468"/>
        <dbReference type="ChEBI" id="CHEBI:57540"/>
        <dbReference type="ChEBI" id="CHEBI:57945"/>
        <dbReference type="EC" id="1.3.1.1"/>
    </reaction>
</comment>
<dbReference type="CDD" id="cd04740">
    <property type="entry name" value="DHOD_1B_like"/>
    <property type="match status" value="1"/>
</dbReference>
<accession>A0A5E5ABR6</accession>
<proteinExistence type="inferred from homology"/>
<dbReference type="NCBIfam" id="NF005574">
    <property type="entry name" value="PRK07259.1"/>
    <property type="match status" value="1"/>
</dbReference>
<feature type="binding site" evidence="13">
    <location>
        <position position="21"/>
    </location>
    <ligand>
        <name>FMN</name>
        <dbReference type="ChEBI" id="CHEBI:58210"/>
    </ligand>
</feature>
<comment type="function">
    <text evidence="11">Involved in pyrimidine base degradation. Catalyzes physiologically the reduction of uracil to 5,6-dihydrouracil (DHU) by using NADH as a specific cosubstrate. It also catalyzes the reverse reaction and the reduction of thymine to 5,6-dihydrothymine (DHT).</text>
</comment>
<feature type="active site" description="Nucleophile" evidence="13">
    <location>
        <position position="127"/>
    </location>
</feature>
<dbReference type="Pfam" id="PF01180">
    <property type="entry name" value="DHO_dh"/>
    <property type="match status" value="1"/>
</dbReference>
<dbReference type="HAMAP" id="MF_00224">
    <property type="entry name" value="DHO_dh_type1"/>
    <property type="match status" value="1"/>
</dbReference>
<dbReference type="InterPro" id="IPR005720">
    <property type="entry name" value="Dihydroorotate_DH_cat"/>
</dbReference>
<dbReference type="Gene3D" id="3.20.20.70">
    <property type="entry name" value="Aldolase class I"/>
    <property type="match status" value="1"/>
</dbReference>